<organism evidence="1 2">
    <name type="scientific">Nicoliella lavandulae</name>
    <dbReference type="NCBI Taxonomy" id="3082954"/>
    <lineage>
        <taxon>Bacteria</taxon>
        <taxon>Bacillati</taxon>
        <taxon>Bacillota</taxon>
        <taxon>Bacilli</taxon>
        <taxon>Lactobacillales</taxon>
        <taxon>Lactobacillaceae</taxon>
        <taxon>Nicoliella</taxon>
    </lineage>
</organism>
<protein>
    <submittedName>
        <fullName evidence="1">Reductase</fullName>
    </submittedName>
</protein>
<evidence type="ECO:0000313" key="2">
    <source>
        <dbReference type="Proteomes" id="UP001370590"/>
    </source>
</evidence>
<gene>
    <name evidence="1" type="ORF">R4146_05795</name>
</gene>
<comment type="caution">
    <text evidence="1">The sequence shown here is derived from an EMBL/GenBank/DDBJ whole genome shotgun (WGS) entry which is preliminary data.</text>
</comment>
<dbReference type="RefSeq" id="WP_339960475.1">
    <property type="nucleotide sequence ID" value="NZ_JAWMWH010000001.1"/>
</dbReference>
<accession>A0ABU8SL81</accession>
<dbReference type="Proteomes" id="UP001370590">
    <property type="component" value="Unassembled WGS sequence"/>
</dbReference>
<reference evidence="1 2" key="1">
    <citation type="submission" date="2023-10" db="EMBL/GenBank/DDBJ databases">
        <title>Nicoliella lavandulae sp. nov. isolated from Lavandula angustifolia flowers.</title>
        <authorList>
            <person name="Alcantara C."/>
            <person name="Zuniga M."/>
            <person name="Landete J.M."/>
            <person name="Monedero V."/>
        </authorList>
    </citation>
    <scope>NUCLEOTIDE SEQUENCE [LARGE SCALE GENOMIC DNA]</scope>
    <source>
        <strain evidence="1 2">Es01</strain>
    </source>
</reference>
<proteinExistence type="predicted"/>
<evidence type="ECO:0000313" key="1">
    <source>
        <dbReference type="EMBL" id="MEJ6400671.1"/>
    </source>
</evidence>
<keyword evidence="2" id="KW-1185">Reference proteome</keyword>
<name>A0ABU8SL81_9LACO</name>
<dbReference type="EMBL" id="JAWMWH010000001">
    <property type="protein sequence ID" value="MEJ6400671.1"/>
    <property type="molecule type" value="Genomic_DNA"/>
</dbReference>
<sequence>MLLKYKSDYRKIVYDLLSLVPNMNKMDRLDEEIDWYSDSEDRNFYLWKDQYDNWSGLLGVEEKKQNVLVRRLVLVPEAFNLPNCFKMLNELDHIYLNKKLVGSLDTAKICEAWEQSKDANQ</sequence>